<organism evidence="1 2">
    <name type="scientific">Paratrimastix pyriformis</name>
    <dbReference type="NCBI Taxonomy" id="342808"/>
    <lineage>
        <taxon>Eukaryota</taxon>
        <taxon>Metamonada</taxon>
        <taxon>Preaxostyla</taxon>
        <taxon>Paratrimastigidae</taxon>
        <taxon>Paratrimastix</taxon>
    </lineage>
</organism>
<proteinExistence type="predicted"/>
<comment type="caution">
    <text evidence="1">The sequence shown here is derived from an EMBL/GenBank/DDBJ whole genome shotgun (WGS) entry which is preliminary data.</text>
</comment>
<protein>
    <recommendedName>
        <fullName evidence="3">CHAT domain-containing protein</fullName>
    </recommendedName>
</protein>
<dbReference type="Proteomes" id="UP001141327">
    <property type="component" value="Unassembled WGS sequence"/>
</dbReference>
<dbReference type="EMBL" id="JAPMOS010000149">
    <property type="protein sequence ID" value="KAJ4454544.1"/>
    <property type="molecule type" value="Genomic_DNA"/>
</dbReference>
<reference evidence="1" key="1">
    <citation type="journal article" date="2022" name="bioRxiv">
        <title>Genomics of Preaxostyla Flagellates Illuminates Evolutionary Transitions and the Path Towards Mitochondrial Loss.</title>
        <authorList>
            <person name="Novak L.V.F."/>
            <person name="Treitli S.C."/>
            <person name="Pyrih J."/>
            <person name="Halakuc P."/>
            <person name="Pipaliya S.V."/>
            <person name="Vacek V."/>
            <person name="Brzon O."/>
            <person name="Soukal P."/>
            <person name="Eme L."/>
            <person name="Dacks J.B."/>
            <person name="Karnkowska A."/>
            <person name="Elias M."/>
            <person name="Hampl V."/>
        </authorList>
    </citation>
    <scope>NUCLEOTIDE SEQUENCE</scope>
    <source>
        <strain evidence="1">RCP-MX</strain>
    </source>
</reference>
<evidence type="ECO:0008006" key="3">
    <source>
        <dbReference type="Google" id="ProtNLM"/>
    </source>
</evidence>
<gene>
    <name evidence="1" type="ORF">PAPYR_10729</name>
</gene>
<evidence type="ECO:0000313" key="1">
    <source>
        <dbReference type="EMBL" id="KAJ4454544.1"/>
    </source>
</evidence>
<evidence type="ECO:0000313" key="2">
    <source>
        <dbReference type="Proteomes" id="UP001141327"/>
    </source>
</evidence>
<keyword evidence="2" id="KW-1185">Reference proteome</keyword>
<name>A0ABQ8U5C8_9EUKA</name>
<sequence>MVQPRVLLLLCSPKGQPHLRLLDELCDIQRITRPFFFLDQQPGATVTDLASSLSVPERPEVIHFGGHHFASQGVIVFEEQDHKSRFVNTDVMVDLIAAIPAQNTPRAIFLNCCSSSTFASKIANIRYVICSLVELADACALAFVKGFYSSLVQQFCAQAPEFDYPASPSHPPSPSPRLIAPVSIPSPSPRTSPPHLLGHVWGWMFAERQTLPIPIDQSHCSSTPTPPPSSSWPWQTLPIPIDQSHCSSTPTPPPSSSWPWHHPHLLGHVWGGCYGVGTQAFRGGINMIKLEAPRRLTKKITQ</sequence>
<accession>A0ABQ8U5C8</accession>